<comment type="caution">
    <text evidence="2">The sequence shown here is derived from an EMBL/GenBank/DDBJ whole genome shotgun (WGS) entry which is preliminary data.</text>
</comment>
<dbReference type="EMBL" id="WJNG01000002">
    <property type="protein sequence ID" value="MRH41690.1"/>
    <property type="molecule type" value="Genomic_DNA"/>
</dbReference>
<feature type="domain" description="Amidase" evidence="1">
    <location>
        <begin position="28"/>
        <end position="481"/>
    </location>
</feature>
<protein>
    <submittedName>
        <fullName evidence="2">Amidase</fullName>
    </submittedName>
</protein>
<dbReference type="Proteomes" id="UP000799092">
    <property type="component" value="Unassembled WGS sequence"/>
</dbReference>
<dbReference type="SUPFAM" id="SSF75304">
    <property type="entry name" value="Amidase signature (AS) enzymes"/>
    <property type="match status" value="1"/>
</dbReference>
<accession>A0A6A8D8V6</accession>
<evidence type="ECO:0000259" key="1">
    <source>
        <dbReference type="Pfam" id="PF01425"/>
    </source>
</evidence>
<dbReference type="PANTHER" id="PTHR42678">
    <property type="entry name" value="AMIDASE"/>
    <property type="match status" value="1"/>
</dbReference>
<dbReference type="AlphaFoldDB" id="A0A6A8D8V6"/>
<evidence type="ECO:0000313" key="3">
    <source>
        <dbReference type="Proteomes" id="UP000799092"/>
    </source>
</evidence>
<gene>
    <name evidence="2" type="ORF">GH741_03265</name>
</gene>
<evidence type="ECO:0000313" key="2">
    <source>
        <dbReference type="EMBL" id="MRH41690.1"/>
    </source>
</evidence>
<dbReference type="Pfam" id="PF01425">
    <property type="entry name" value="Amidase"/>
    <property type="match status" value="1"/>
</dbReference>
<dbReference type="PANTHER" id="PTHR42678:SF34">
    <property type="entry name" value="OS04G0183300 PROTEIN"/>
    <property type="match status" value="1"/>
</dbReference>
<dbReference type="OrthoDB" id="9811471at2"/>
<organism evidence="2 3">
    <name type="scientific">Aquibacillus halophilus</name>
    <dbReference type="NCBI Taxonomy" id="930132"/>
    <lineage>
        <taxon>Bacteria</taxon>
        <taxon>Bacillati</taxon>
        <taxon>Bacillota</taxon>
        <taxon>Bacilli</taxon>
        <taxon>Bacillales</taxon>
        <taxon>Bacillaceae</taxon>
        <taxon>Aquibacillus</taxon>
    </lineage>
</organism>
<dbReference type="RefSeq" id="WP_153735321.1">
    <property type="nucleotide sequence ID" value="NZ_WJNG01000002.1"/>
</dbReference>
<sequence length="502" mass="54396">MKANLPFEKITVIRLLDGYDKGEFTAEEIVQSYLERIEIYEERYNAFTFINTNALEEARELDRLRAEGKEMGALAGIPIVIKEAVDMIGFPTTFGWAPLSKKTGGIELMPIMDATIVTRLKEAGAIIIGKTNMPAFSATGTHANTSWAGPTYNAVNELFVPGGSSSGSAMSISGNFAVLGVAAETGGSIQNPAAAQSIVGIKPSFGLIPTTGVTPLAGTTRDVLGPVARSVEDATRLLDVLAGYSEEDPKTEISIGKVPAKGYTASLMEPIVKGKRLGLYGPGWRTAELSEETQALYAREIKKLEAEGFEVVEDPFADSGFTEIVKAANSSGFESFFYDLERYLENLNPSDDTLSIDNVFKKAGAVPWTESGPLFWLKSFTNHIGLNNPAELPDLTEFNKVKSEYIRIIESVMVEHQLDGFVFPQMSVVTPNTGEGDIISTTVDEINISGLPLVTVPAGYYQNSSPFALAFFGKMWSEANLIGMAYQYEQATGHRESPVLKL</sequence>
<dbReference type="InterPro" id="IPR023631">
    <property type="entry name" value="Amidase_dom"/>
</dbReference>
<keyword evidence="3" id="KW-1185">Reference proteome</keyword>
<dbReference type="Gene3D" id="3.90.1300.10">
    <property type="entry name" value="Amidase signature (AS) domain"/>
    <property type="match status" value="1"/>
</dbReference>
<reference evidence="2" key="1">
    <citation type="submission" date="2019-11" db="EMBL/GenBank/DDBJ databases">
        <authorList>
            <person name="Li J."/>
        </authorList>
    </citation>
    <scope>NUCLEOTIDE SEQUENCE</scope>
    <source>
        <strain evidence="2">B6B</strain>
    </source>
</reference>
<dbReference type="InterPro" id="IPR036928">
    <property type="entry name" value="AS_sf"/>
</dbReference>
<proteinExistence type="predicted"/>
<name>A0A6A8D8V6_9BACI</name>